<dbReference type="Proteomes" id="UP001153331">
    <property type="component" value="Unassembled WGS sequence"/>
</dbReference>
<evidence type="ECO:0000313" key="2">
    <source>
        <dbReference type="Proteomes" id="UP001153331"/>
    </source>
</evidence>
<name>A0ACC2HYH0_9PLEO</name>
<sequence>MPPRRATPRFLFRINELREHPNIVPGTDASGNWVPSITRGYNYVVQEGVTNLWWLCDGERIRDQPVPQERLPPGMVPYKTFSMFYSDGGSFWILRGDATNLEFDEPWFRLCFEHDDADGFSSFLTNAREQPALRCRRLNQTWVRMLLPDVHHGSAIVDAEQYGGLKGELPILLGLLAFSMPKESLQQFLPRIFMNGAWQQYDMANGRTHKRGVIVNVYAHPTSNGQTTAQALDDLENGRNGMKYYY</sequence>
<dbReference type="EMBL" id="JAPHNI010000832">
    <property type="protein sequence ID" value="KAJ8107940.1"/>
    <property type="molecule type" value="Genomic_DNA"/>
</dbReference>
<comment type="caution">
    <text evidence="1">The sequence shown here is derived from an EMBL/GenBank/DDBJ whole genome shotgun (WGS) entry which is preliminary data.</text>
</comment>
<gene>
    <name evidence="1" type="ORF">OPT61_g8518</name>
</gene>
<reference evidence="1" key="1">
    <citation type="submission" date="2022-11" db="EMBL/GenBank/DDBJ databases">
        <title>Genome Sequence of Boeremia exigua.</title>
        <authorList>
            <person name="Buettner E."/>
        </authorList>
    </citation>
    <scope>NUCLEOTIDE SEQUENCE</scope>
    <source>
        <strain evidence="1">CU02</strain>
    </source>
</reference>
<organism evidence="1 2">
    <name type="scientific">Boeremia exigua</name>
    <dbReference type="NCBI Taxonomy" id="749465"/>
    <lineage>
        <taxon>Eukaryota</taxon>
        <taxon>Fungi</taxon>
        <taxon>Dikarya</taxon>
        <taxon>Ascomycota</taxon>
        <taxon>Pezizomycotina</taxon>
        <taxon>Dothideomycetes</taxon>
        <taxon>Pleosporomycetidae</taxon>
        <taxon>Pleosporales</taxon>
        <taxon>Pleosporineae</taxon>
        <taxon>Didymellaceae</taxon>
        <taxon>Boeremia</taxon>
    </lineage>
</organism>
<proteinExistence type="predicted"/>
<evidence type="ECO:0000313" key="1">
    <source>
        <dbReference type="EMBL" id="KAJ8107940.1"/>
    </source>
</evidence>
<accession>A0ACC2HYH0</accession>
<protein>
    <submittedName>
        <fullName evidence="1">Uncharacterized protein</fullName>
    </submittedName>
</protein>
<keyword evidence="2" id="KW-1185">Reference proteome</keyword>